<evidence type="ECO:0000313" key="3">
    <source>
        <dbReference type="Proteomes" id="UP000662931"/>
    </source>
</evidence>
<evidence type="ECO:0000313" key="2">
    <source>
        <dbReference type="EMBL" id="QPG74945.1"/>
    </source>
</evidence>
<dbReference type="KEGG" id="bnn:FOA43_002283"/>
<keyword evidence="3" id="KW-1185">Reference proteome</keyword>
<dbReference type="RefSeq" id="XP_038778510.1">
    <property type="nucleotide sequence ID" value="XM_038922582.1"/>
</dbReference>
<protein>
    <submittedName>
        <fullName evidence="2">Uncharacterized protein</fullName>
    </submittedName>
</protein>
<feature type="region of interest" description="Disordered" evidence="1">
    <location>
        <begin position="1"/>
        <end position="27"/>
    </location>
</feature>
<accession>A0A875S3J6</accession>
<evidence type="ECO:0000256" key="1">
    <source>
        <dbReference type="SAM" id="MobiDB-lite"/>
    </source>
</evidence>
<feature type="region of interest" description="Disordered" evidence="1">
    <location>
        <begin position="227"/>
        <end position="250"/>
    </location>
</feature>
<proteinExistence type="predicted"/>
<feature type="compositionally biased region" description="Polar residues" evidence="1">
    <location>
        <begin position="1"/>
        <end position="18"/>
    </location>
</feature>
<name>A0A875S3J6_EENNA</name>
<dbReference type="AlphaFoldDB" id="A0A875S3J6"/>
<dbReference type="GeneID" id="62195684"/>
<dbReference type="Proteomes" id="UP000662931">
    <property type="component" value="Chromosome 2"/>
</dbReference>
<organism evidence="2 3">
    <name type="scientific">Eeniella nana</name>
    <name type="common">Yeast</name>
    <name type="synonym">Brettanomyces nanus</name>
    <dbReference type="NCBI Taxonomy" id="13502"/>
    <lineage>
        <taxon>Eukaryota</taxon>
        <taxon>Fungi</taxon>
        <taxon>Dikarya</taxon>
        <taxon>Ascomycota</taxon>
        <taxon>Saccharomycotina</taxon>
        <taxon>Pichiomycetes</taxon>
        <taxon>Pichiales</taxon>
        <taxon>Pichiaceae</taxon>
        <taxon>Brettanomyces</taxon>
    </lineage>
</organism>
<sequence>MNKPSGFSLTPSNSTTPGFSFGKSGTTTNTSANSGGLFDSKPASGGLFGSNTTSSGFNFGHGNVGDAVNTGNIGNIGNTGNVGNAGNAGNSGNMLNQIPQLTPMTKVSDLPEQFQRQLEVLDGYIQTQVSISEYLKNNESEHRELIDSIPRDIEFLEKKYVSTNQALNSDLKFIEGFKTKTLESFNDWVERLIKVYLQLTNPMSSSTSDQNQTSNSARIVIGVNGTRSAASPSVQKQKQKNAPSSDKNSPLNVTQILNSYYATKIDDFNENIHKYQLVLQDVESSINNLDRASLNGGPMTMGGNYGLEMVISTLREEFMLYVELANEFAETHHRVNRFVGGSEAF</sequence>
<gene>
    <name evidence="2" type="ORF">FOA43_002283</name>
</gene>
<reference evidence="2" key="1">
    <citation type="submission" date="2020-10" db="EMBL/GenBank/DDBJ databases">
        <authorList>
            <person name="Roach M.J.R."/>
        </authorList>
    </citation>
    <scope>NUCLEOTIDE SEQUENCE</scope>
    <source>
        <strain evidence="2">CBS 1945</strain>
    </source>
</reference>
<dbReference type="EMBL" id="CP064813">
    <property type="protein sequence ID" value="QPG74945.1"/>
    <property type="molecule type" value="Genomic_DNA"/>
</dbReference>
<dbReference type="OrthoDB" id="2538017at2759"/>